<dbReference type="AlphaFoldDB" id="L0WCM9"/>
<dbReference type="Gene3D" id="3.60.15.10">
    <property type="entry name" value="Ribonuclease Z/Hydroxyacylglutathione hydrolase-like"/>
    <property type="match status" value="1"/>
</dbReference>
<dbReference type="Pfam" id="PF00753">
    <property type="entry name" value="Lactamase_B"/>
    <property type="match status" value="1"/>
</dbReference>
<evidence type="ECO:0000313" key="3">
    <source>
        <dbReference type="EMBL" id="EKF74711.1"/>
    </source>
</evidence>
<dbReference type="SMART" id="SM00849">
    <property type="entry name" value="Lactamase_B"/>
    <property type="match status" value="1"/>
</dbReference>
<dbReference type="PANTHER" id="PTHR23131:SF4">
    <property type="entry name" value="METALLO-BETA-LACTAMASE SUPERFAMILY POTEIN"/>
    <property type="match status" value="1"/>
</dbReference>
<evidence type="ECO:0000256" key="1">
    <source>
        <dbReference type="SAM" id="MobiDB-lite"/>
    </source>
</evidence>
<dbReference type="eggNOG" id="COG0491">
    <property type="taxonomic scope" value="Bacteria"/>
</dbReference>
<dbReference type="InterPro" id="IPR001279">
    <property type="entry name" value="Metallo-B-lactamas"/>
</dbReference>
<organism evidence="3 4">
    <name type="scientific">Alcanivorax hongdengensis A-11-3</name>
    <dbReference type="NCBI Taxonomy" id="1177179"/>
    <lineage>
        <taxon>Bacteria</taxon>
        <taxon>Pseudomonadati</taxon>
        <taxon>Pseudomonadota</taxon>
        <taxon>Gammaproteobacteria</taxon>
        <taxon>Oceanospirillales</taxon>
        <taxon>Alcanivoracaceae</taxon>
        <taxon>Alcanivorax</taxon>
    </lineage>
</organism>
<feature type="domain" description="Metallo-beta-lactamase" evidence="2">
    <location>
        <begin position="31"/>
        <end position="244"/>
    </location>
</feature>
<gene>
    <name evidence="3" type="ORF">A11A3_06803</name>
</gene>
<evidence type="ECO:0000259" key="2">
    <source>
        <dbReference type="SMART" id="SM00849"/>
    </source>
</evidence>
<dbReference type="PANTHER" id="PTHR23131">
    <property type="entry name" value="ENDORIBONUCLEASE LACTB2"/>
    <property type="match status" value="1"/>
</dbReference>
<dbReference type="SUPFAM" id="SSF56281">
    <property type="entry name" value="Metallo-hydrolase/oxidoreductase"/>
    <property type="match status" value="1"/>
</dbReference>
<dbReference type="Proteomes" id="UP000010164">
    <property type="component" value="Unassembled WGS sequence"/>
</dbReference>
<dbReference type="STRING" id="1177179.A11A3_06803"/>
<protein>
    <submittedName>
        <fullName evidence="3">Beta-lactamase domain-containing protein</fullName>
    </submittedName>
</protein>
<sequence length="332" mass="37209">MADSKAAPVTAQRVSEGLWRLALPIRVPPGHINSWLIEDGDHWLVVDCGVRHEKIRRIWRDFMASPLYRSGISRIVLTHGHPDHSGSAAWLARETGATVLMAEAEQQAMTSLWHEEPESRRRRHEWQTQWGATDSQRQASDQLYDGFAMGIPLIHTRIKTLQAGDTLMIGQQAWHLHAGYGHTPCNLLLHQPDRQILITGDQILPQIITNVSLWWKQAANPLAGYLASLQTLRQLPVSLALPAHGEPFDHYAARCDVIEATHQRRLSRLRESLATGPQSIDTLLDTLTGRAVHGPGYQLIAGQVFARLVYLQQQGRIVRDGADPVFRLTPGQ</sequence>
<accession>L0WCM9</accession>
<dbReference type="InterPro" id="IPR050662">
    <property type="entry name" value="Sec-metab_biosynth-thioest"/>
</dbReference>
<evidence type="ECO:0000313" key="4">
    <source>
        <dbReference type="Proteomes" id="UP000010164"/>
    </source>
</evidence>
<proteinExistence type="predicted"/>
<comment type="caution">
    <text evidence="3">The sequence shown here is derived from an EMBL/GenBank/DDBJ whole genome shotgun (WGS) entry which is preliminary data.</text>
</comment>
<dbReference type="RefSeq" id="WP_008928541.1">
    <property type="nucleotide sequence ID" value="NZ_AMRJ01000008.1"/>
</dbReference>
<dbReference type="PATRIC" id="fig|1177179.3.peg.1368"/>
<dbReference type="InterPro" id="IPR036866">
    <property type="entry name" value="RibonucZ/Hydroxyglut_hydro"/>
</dbReference>
<dbReference type="EMBL" id="AMRJ01000008">
    <property type="protein sequence ID" value="EKF74711.1"/>
    <property type="molecule type" value="Genomic_DNA"/>
</dbReference>
<keyword evidence="4" id="KW-1185">Reference proteome</keyword>
<feature type="region of interest" description="Disordered" evidence="1">
    <location>
        <begin position="111"/>
        <end position="132"/>
    </location>
</feature>
<dbReference type="OrthoDB" id="9803916at2"/>
<reference evidence="3 4" key="1">
    <citation type="journal article" date="2012" name="J. Bacteriol.">
        <title>Genome Sequence of the Alkane-Degrading Bacterium Alcanivorax hongdengensis Type Strain A-11-3.</title>
        <authorList>
            <person name="Lai Q."/>
            <person name="Shao Z."/>
        </authorList>
    </citation>
    <scope>NUCLEOTIDE SEQUENCE [LARGE SCALE GENOMIC DNA]</scope>
    <source>
        <strain evidence="3 4">A-11-3</strain>
    </source>
</reference>
<name>L0WCM9_9GAMM</name>